<organism evidence="1 2">
    <name type="scientific">Ganoderma sinense ZZ0214-1</name>
    <dbReference type="NCBI Taxonomy" id="1077348"/>
    <lineage>
        <taxon>Eukaryota</taxon>
        <taxon>Fungi</taxon>
        <taxon>Dikarya</taxon>
        <taxon>Basidiomycota</taxon>
        <taxon>Agaricomycotina</taxon>
        <taxon>Agaricomycetes</taxon>
        <taxon>Polyporales</taxon>
        <taxon>Polyporaceae</taxon>
        <taxon>Ganoderma</taxon>
    </lineage>
</organism>
<keyword evidence="2" id="KW-1185">Reference proteome</keyword>
<sequence>MSPVYLRDDKAVDSFHRFIFADEAARAARTYLGSSFPISPAAVHLEYLSVPSSLPTLNPIIAAAANTTSLHELSIALDISLISPLRLMGCFLSPLRSLCIGTTAQPEGGISARLLYDHIAIFAPTLQVLELAQEVNLDIASSSVTTQFTAVRSLKIHSLSEFNKFTMEALIRLFPNLDGTLVLDDVFSIEAENGYSDMRERREYGDAEDLARWAGMDIRVPRDHSRPYLAPALRHNYPRLLHLCVSFGDDLSDLCGLFAPEGASNLTHLVIFVGFRVSHQWRGAPEPSAVWDHFVNELIVGIKHLLITHLRLVVHCDIDLVDDPAGTLPKKDPTDTDVVRVGKMDLRPAATQLASAMPTLRYIFLTSCGCTHRLVPHDPWGLSTERQMLDKWFSSKAWQVVHAHAHDSDDGPSNVQVGAACQCTVTELSGGAAAKIVDEEGLELSRGEEVDSEPVSPESGVICVYRS</sequence>
<evidence type="ECO:0000313" key="1">
    <source>
        <dbReference type="EMBL" id="PIL31092.1"/>
    </source>
</evidence>
<proteinExistence type="predicted"/>
<dbReference type="EMBL" id="AYKW01000012">
    <property type="protein sequence ID" value="PIL31092.1"/>
    <property type="molecule type" value="Genomic_DNA"/>
</dbReference>
<comment type="caution">
    <text evidence="1">The sequence shown here is derived from an EMBL/GenBank/DDBJ whole genome shotgun (WGS) entry which is preliminary data.</text>
</comment>
<protein>
    <recommendedName>
        <fullName evidence="3">F-box domain-containing protein</fullName>
    </recommendedName>
</protein>
<accession>A0A2G8SBI0</accession>
<name>A0A2G8SBI0_9APHY</name>
<gene>
    <name evidence="1" type="ORF">GSI_05788</name>
</gene>
<evidence type="ECO:0008006" key="3">
    <source>
        <dbReference type="Google" id="ProtNLM"/>
    </source>
</evidence>
<dbReference type="AlphaFoldDB" id="A0A2G8SBI0"/>
<dbReference type="OrthoDB" id="2735574at2759"/>
<reference evidence="1 2" key="1">
    <citation type="journal article" date="2015" name="Sci. Rep.">
        <title>Chromosome-level genome map provides insights into diverse defense mechanisms in the medicinal fungus Ganoderma sinense.</title>
        <authorList>
            <person name="Zhu Y."/>
            <person name="Xu J."/>
            <person name="Sun C."/>
            <person name="Zhou S."/>
            <person name="Xu H."/>
            <person name="Nelson D.R."/>
            <person name="Qian J."/>
            <person name="Song J."/>
            <person name="Luo H."/>
            <person name="Xiang L."/>
            <person name="Li Y."/>
            <person name="Xu Z."/>
            <person name="Ji A."/>
            <person name="Wang L."/>
            <person name="Lu S."/>
            <person name="Hayward A."/>
            <person name="Sun W."/>
            <person name="Li X."/>
            <person name="Schwartz D.C."/>
            <person name="Wang Y."/>
            <person name="Chen S."/>
        </authorList>
    </citation>
    <scope>NUCLEOTIDE SEQUENCE [LARGE SCALE GENOMIC DNA]</scope>
    <source>
        <strain evidence="1 2">ZZ0214-1</strain>
    </source>
</reference>
<dbReference type="Proteomes" id="UP000230002">
    <property type="component" value="Unassembled WGS sequence"/>
</dbReference>
<evidence type="ECO:0000313" key="2">
    <source>
        <dbReference type="Proteomes" id="UP000230002"/>
    </source>
</evidence>